<name>A0ABR3UN87_9PLEO</name>
<keyword evidence="2" id="KW-0479">Metal-binding</keyword>
<evidence type="ECO:0000256" key="2">
    <source>
        <dbReference type="ARBA" id="ARBA00022723"/>
    </source>
</evidence>
<dbReference type="PANTHER" id="PTHR31001:SF84">
    <property type="entry name" value="FUNGAL SPECIFIC TRANSCRIPTION FACTOR"/>
    <property type="match status" value="1"/>
</dbReference>
<evidence type="ECO:0000313" key="7">
    <source>
        <dbReference type="Proteomes" id="UP001578633"/>
    </source>
</evidence>
<keyword evidence="7" id="KW-1185">Reference proteome</keyword>
<dbReference type="Gene3D" id="4.10.240.10">
    <property type="entry name" value="Zn(2)-C6 fungal-type DNA-binding domain"/>
    <property type="match status" value="1"/>
</dbReference>
<protein>
    <recommendedName>
        <fullName evidence="5">Zn(2)-C6 fungal-type domain-containing protein</fullName>
    </recommendedName>
</protein>
<dbReference type="CDD" id="cd12148">
    <property type="entry name" value="fungal_TF_MHR"/>
    <property type="match status" value="1"/>
</dbReference>
<evidence type="ECO:0000256" key="3">
    <source>
        <dbReference type="ARBA" id="ARBA00023242"/>
    </source>
</evidence>
<comment type="subcellular location">
    <subcellularLocation>
        <location evidence="1">Nucleus</location>
    </subcellularLocation>
</comment>
<evidence type="ECO:0000259" key="5">
    <source>
        <dbReference type="PROSITE" id="PS50048"/>
    </source>
</evidence>
<sequence>METQKDSRATTSCTECQRRKQKCSREWPCNHCQARKVPHLCQFSVKRGQTESSTESARENSSASTTKGTKRSAPDPVGPPFLSQSQDGELEDLEDGLKVWGYMPGHVHYKVGTVEESGKRKDSPAESGTTDVVEKVLSAVPPRSITDAFVNHFLSVVNYRYSAIYGPTLAEQYVQWWTDRGAGKQLSPEFTCLLLRVCAYSVQFLTPSLRKMIEFELACSCQTLTERFSDAAEELSRSFEASRTSIERVQEQFLKGAWLKSESKIVESWHALSRTIREAQELGIDKDEGIEGLCEFDIEIRRRLWTLLYIWDWQMSAWLGRPNLIDQKDLSFKFPNLRLDESTTEPNLLSPFAHIALQANLGRRVATAMGSAKSKADLSDKQVLTIQSECEKLAADLPPIFRFKNTDTSFDETHPYFVFQRLQLHCVILLTQLDFLKPYLTRERQGQRVGQDDEFRKKGIDIALRLLRVARKFFDHEFPINAKFHMVVFCIFDTATLLCSTIIHDQARTLPHREEVVDVIESSLEMLHQLSGTTKLGATSFNFLSKLVQATPELSRNPSVCKRQRQASSSVPKSTPPVPTHEPLPAHKPTPVATMPPVASIEPAAAPAPPTTGDLHPGTISDDLSFDIDQFLAQNPFGTVGDPSAVDMGGMEQIWDWQDLRLNSYPQGDPHDWDAGGTG</sequence>
<dbReference type="GeneID" id="96084222"/>
<feature type="compositionally biased region" description="Polar residues" evidence="4">
    <location>
        <begin position="50"/>
        <end position="67"/>
    </location>
</feature>
<dbReference type="InterPro" id="IPR050613">
    <property type="entry name" value="Sec_Metabolite_Reg"/>
</dbReference>
<feature type="domain" description="Zn(2)-C6 fungal-type" evidence="5">
    <location>
        <begin position="12"/>
        <end position="43"/>
    </location>
</feature>
<comment type="caution">
    <text evidence="6">The sequence shown here is derived from an EMBL/GenBank/DDBJ whole genome shotgun (WGS) entry which is preliminary data.</text>
</comment>
<dbReference type="SUPFAM" id="SSF57701">
    <property type="entry name" value="Zn2/Cys6 DNA-binding domain"/>
    <property type="match status" value="1"/>
</dbReference>
<evidence type="ECO:0000256" key="4">
    <source>
        <dbReference type="SAM" id="MobiDB-lite"/>
    </source>
</evidence>
<dbReference type="CDD" id="cd00067">
    <property type="entry name" value="GAL4"/>
    <property type="match status" value="1"/>
</dbReference>
<dbReference type="EMBL" id="JBHGVX010000003">
    <property type="protein sequence ID" value="KAL1797294.1"/>
    <property type="molecule type" value="Genomic_DNA"/>
</dbReference>
<dbReference type="RefSeq" id="XP_069307878.1">
    <property type="nucleotide sequence ID" value="XM_069450046.1"/>
</dbReference>
<feature type="region of interest" description="Disordered" evidence="4">
    <location>
        <begin position="555"/>
        <end position="621"/>
    </location>
</feature>
<evidence type="ECO:0000313" key="6">
    <source>
        <dbReference type="EMBL" id="KAL1797294.1"/>
    </source>
</evidence>
<dbReference type="SMART" id="SM00066">
    <property type="entry name" value="GAL4"/>
    <property type="match status" value="1"/>
</dbReference>
<dbReference type="Pfam" id="PF04082">
    <property type="entry name" value="Fungal_trans"/>
    <property type="match status" value="1"/>
</dbReference>
<dbReference type="InterPro" id="IPR001138">
    <property type="entry name" value="Zn2Cys6_DnaBD"/>
</dbReference>
<dbReference type="Proteomes" id="UP001578633">
    <property type="component" value="Chromosome 3"/>
</dbReference>
<keyword evidence="3" id="KW-0539">Nucleus</keyword>
<gene>
    <name evidence="6" type="ORF">ACET3X_003900</name>
</gene>
<evidence type="ECO:0000256" key="1">
    <source>
        <dbReference type="ARBA" id="ARBA00004123"/>
    </source>
</evidence>
<dbReference type="InterPro" id="IPR007219">
    <property type="entry name" value="XnlR_reg_dom"/>
</dbReference>
<dbReference type="PANTHER" id="PTHR31001">
    <property type="entry name" value="UNCHARACTERIZED TRANSCRIPTIONAL REGULATORY PROTEIN"/>
    <property type="match status" value="1"/>
</dbReference>
<proteinExistence type="predicted"/>
<organism evidence="6 7">
    <name type="scientific">Alternaria dauci</name>
    <dbReference type="NCBI Taxonomy" id="48095"/>
    <lineage>
        <taxon>Eukaryota</taxon>
        <taxon>Fungi</taxon>
        <taxon>Dikarya</taxon>
        <taxon>Ascomycota</taxon>
        <taxon>Pezizomycotina</taxon>
        <taxon>Dothideomycetes</taxon>
        <taxon>Pleosporomycetidae</taxon>
        <taxon>Pleosporales</taxon>
        <taxon>Pleosporineae</taxon>
        <taxon>Pleosporaceae</taxon>
        <taxon>Alternaria</taxon>
        <taxon>Alternaria sect. Porri</taxon>
    </lineage>
</organism>
<dbReference type="SMART" id="SM00906">
    <property type="entry name" value="Fungal_trans"/>
    <property type="match status" value="1"/>
</dbReference>
<accession>A0ABR3UN87</accession>
<dbReference type="PROSITE" id="PS50048">
    <property type="entry name" value="ZN2_CY6_FUNGAL_2"/>
    <property type="match status" value="1"/>
</dbReference>
<reference evidence="6 7" key="1">
    <citation type="submission" date="2024-09" db="EMBL/GenBank/DDBJ databases">
        <title>T2T genomes of carrot and Alternaria dauci and their utility for understanding host-pathogen interaction during carrot leaf blight disease.</title>
        <authorList>
            <person name="Liu W."/>
            <person name="Xu S."/>
            <person name="Ou C."/>
            <person name="Liu X."/>
            <person name="Zhuang F."/>
            <person name="Deng X.W."/>
        </authorList>
    </citation>
    <scope>NUCLEOTIDE SEQUENCE [LARGE SCALE GENOMIC DNA]</scope>
    <source>
        <strain evidence="6 7">A2016</strain>
    </source>
</reference>
<dbReference type="InterPro" id="IPR036864">
    <property type="entry name" value="Zn2-C6_fun-type_DNA-bd_sf"/>
</dbReference>
<feature type="compositionally biased region" description="Pro residues" evidence="4">
    <location>
        <begin position="574"/>
        <end position="588"/>
    </location>
</feature>
<feature type="region of interest" description="Disordered" evidence="4">
    <location>
        <begin position="46"/>
        <end position="87"/>
    </location>
</feature>